<name>A0ABQ5SM67_9CHLO</name>
<accession>A0ABQ5SM67</accession>
<reference evidence="8 9" key="1">
    <citation type="journal article" date="2023" name="IScience">
        <title>Expanded male sex-determining region conserved during the evolution of homothallism in the green alga Volvox.</title>
        <authorList>
            <person name="Yamamoto K."/>
            <person name="Matsuzaki R."/>
            <person name="Mahakham W."/>
            <person name="Heman W."/>
            <person name="Sekimoto H."/>
            <person name="Kawachi M."/>
            <person name="Minakuchi Y."/>
            <person name="Toyoda A."/>
            <person name="Nozaki H."/>
        </authorList>
    </citation>
    <scope>NUCLEOTIDE SEQUENCE [LARGE SCALE GENOMIC DNA]</scope>
    <source>
        <strain evidence="8 9">NIES-4468</strain>
    </source>
</reference>
<evidence type="ECO:0000256" key="5">
    <source>
        <dbReference type="ARBA" id="ARBA00023134"/>
    </source>
</evidence>
<evidence type="ECO:0000256" key="4">
    <source>
        <dbReference type="ARBA" id="ARBA00022801"/>
    </source>
</evidence>
<evidence type="ECO:0000256" key="3">
    <source>
        <dbReference type="ARBA" id="ARBA00022741"/>
    </source>
</evidence>
<evidence type="ECO:0000313" key="9">
    <source>
        <dbReference type="Proteomes" id="UP001165090"/>
    </source>
</evidence>
<evidence type="ECO:0000256" key="2">
    <source>
        <dbReference type="ARBA" id="ARBA00014587"/>
    </source>
</evidence>
<evidence type="ECO:0000256" key="1">
    <source>
        <dbReference type="ARBA" id="ARBA00005290"/>
    </source>
</evidence>
<gene>
    <name evidence="8" type="ORF">VaNZ11_015999</name>
</gene>
<comment type="caution">
    <text evidence="8">The sequence shown here is derived from an EMBL/GenBank/DDBJ whole genome shotgun (WGS) entry which is preliminary data.</text>
</comment>
<evidence type="ECO:0000313" key="8">
    <source>
        <dbReference type="EMBL" id="GLI71082.1"/>
    </source>
</evidence>
<dbReference type="InterPro" id="IPR030228">
    <property type="entry name" value="Gpn3"/>
</dbReference>
<organism evidence="8 9">
    <name type="scientific">Volvox africanus</name>
    <dbReference type="NCBI Taxonomy" id="51714"/>
    <lineage>
        <taxon>Eukaryota</taxon>
        <taxon>Viridiplantae</taxon>
        <taxon>Chlorophyta</taxon>
        <taxon>core chlorophytes</taxon>
        <taxon>Chlorophyceae</taxon>
        <taxon>CS clade</taxon>
        <taxon>Chlamydomonadales</taxon>
        <taxon>Volvocaceae</taxon>
        <taxon>Volvox</taxon>
    </lineage>
</organism>
<dbReference type="CDD" id="cd17872">
    <property type="entry name" value="GPN3"/>
    <property type="match status" value="1"/>
</dbReference>
<dbReference type="InterPro" id="IPR004130">
    <property type="entry name" value="Gpn"/>
</dbReference>
<sequence length="282" mass="31377">MGKYAQLVIGPAGCGKSTYCNHLHEHCQAIKRTVHVVNLDPAAEAFQYPVSLDIRDLVSLEDVMQELGLGPNGGLLYCMEYLEDNLHEWLGEELEGYGEDDYLVFDCPGQIELYNHLSVFRSFVNFLKNDGWSICVVYCLDAHFVTDVSKFLAGALQALAAMVKLELPHVNVLTKIDLMEDKRHLDDFLFPDPRQLLPQLNASTGPRFHQLNEAMGALLDEFSLVSFLPLDITDEDSIADILGQIDMATQYGEDMEPRMRDEMEAGDGDVEDGGSDDGGNAI</sequence>
<dbReference type="Pfam" id="PF03029">
    <property type="entry name" value="ATP_bind_1"/>
    <property type="match status" value="1"/>
</dbReference>
<dbReference type="SUPFAM" id="SSF52540">
    <property type="entry name" value="P-loop containing nucleoside triphosphate hydrolases"/>
    <property type="match status" value="1"/>
</dbReference>
<comment type="function">
    <text evidence="6">Small GTPase required for proper nuclear import of RNA polymerase II and III (RNAPII and RNAPIII). May act at an RNAP assembly step prior to nuclear import.</text>
</comment>
<keyword evidence="4 6" id="KW-0378">Hydrolase</keyword>
<dbReference type="PANTHER" id="PTHR21231">
    <property type="entry name" value="XPA-BINDING PROTEIN 1-RELATED"/>
    <property type="match status" value="1"/>
</dbReference>
<dbReference type="InterPro" id="IPR027417">
    <property type="entry name" value="P-loop_NTPase"/>
</dbReference>
<evidence type="ECO:0000256" key="7">
    <source>
        <dbReference type="SAM" id="MobiDB-lite"/>
    </source>
</evidence>
<feature type="region of interest" description="Disordered" evidence="7">
    <location>
        <begin position="261"/>
        <end position="282"/>
    </location>
</feature>
<dbReference type="PANTHER" id="PTHR21231:SF7">
    <property type="entry name" value="GPN-LOOP GTPASE 3"/>
    <property type="match status" value="1"/>
</dbReference>
<feature type="compositionally biased region" description="Acidic residues" evidence="7">
    <location>
        <begin position="264"/>
        <end position="275"/>
    </location>
</feature>
<comment type="similarity">
    <text evidence="1 6">Belongs to the GPN-loop GTPase family.</text>
</comment>
<dbReference type="Proteomes" id="UP001165090">
    <property type="component" value="Unassembled WGS sequence"/>
</dbReference>
<keyword evidence="9" id="KW-1185">Reference proteome</keyword>
<protein>
    <recommendedName>
        <fullName evidence="2 6">GPN-loop GTPase 3</fullName>
    </recommendedName>
</protein>
<evidence type="ECO:0000256" key="6">
    <source>
        <dbReference type="RuleBase" id="RU365059"/>
    </source>
</evidence>
<comment type="subunit">
    <text evidence="6">Binds to RNA polymerase II (RNAPII).</text>
</comment>
<keyword evidence="3 6" id="KW-0547">Nucleotide-binding</keyword>
<proteinExistence type="inferred from homology"/>
<keyword evidence="5 6" id="KW-0342">GTP-binding</keyword>
<dbReference type="EMBL" id="BSDZ01000101">
    <property type="protein sequence ID" value="GLI71082.1"/>
    <property type="molecule type" value="Genomic_DNA"/>
</dbReference>
<dbReference type="Gene3D" id="3.40.50.300">
    <property type="entry name" value="P-loop containing nucleotide triphosphate hydrolases"/>
    <property type="match status" value="1"/>
</dbReference>